<evidence type="ECO:0000256" key="2">
    <source>
        <dbReference type="ARBA" id="ARBA00023239"/>
    </source>
</evidence>
<feature type="non-terminal residue" evidence="3">
    <location>
        <position position="1"/>
    </location>
</feature>
<sequence>ANEFNGGSIAIFRLAPQDYHRFHSPITCMVGSSKHINGTYFTVNPMAVNEELDVFTENARSVLLLHPLNSGASKVVFVAVGALLVGSIKFTVKEGNQISKGDELGYFAYGGSTIICLWKKGEIKFDNDLVSNSKQTLETLVKVGMQIGVRTSNSP</sequence>
<reference evidence="3" key="1">
    <citation type="submission" date="2021-06" db="EMBL/GenBank/DDBJ databases">
        <authorList>
            <person name="Kallberg Y."/>
            <person name="Tangrot J."/>
            <person name="Rosling A."/>
        </authorList>
    </citation>
    <scope>NUCLEOTIDE SEQUENCE</scope>
    <source>
        <strain evidence="3">MA453B</strain>
    </source>
</reference>
<dbReference type="EMBL" id="CAJVPY010006263">
    <property type="protein sequence ID" value="CAG8659344.1"/>
    <property type="molecule type" value="Genomic_DNA"/>
</dbReference>
<name>A0A9N9H9T8_9GLOM</name>
<accession>A0A9N9H9T8</accession>
<dbReference type="Pfam" id="PF02666">
    <property type="entry name" value="PS_Dcarbxylase"/>
    <property type="match status" value="1"/>
</dbReference>
<keyword evidence="1" id="KW-0210">Decarboxylase</keyword>
<gene>
    <name evidence="3" type="ORF">DERYTH_LOCUS10625</name>
</gene>
<organism evidence="3 4">
    <name type="scientific">Dentiscutata erythropus</name>
    <dbReference type="NCBI Taxonomy" id="1348616"/>
    <lineage>
        <taxon>Eukaryota</taxon>
        <taxon>Fungi</taxon>
        <taxon>Fungi incertae sedis</taxon>
        <taxon>Mucoromycota</taxon>
        <taxon>Glomeromycotina</taxon>
        <taxon>Glomeromycetes</taxon>
        <taxon>Diversisporales</taxon>
        <taxon>Gigasporaceae</taxon>
        <taxon>Dentiscutata</taxon>
    </lineage>
</organism>
<protein>
    <submittedName>
        <fullName evidence="3">5478_t:CDS:1</fullName>
    </submittedName>
</protein>
<evidence type="ECO:0000313" key="4">
    <source>
        <dbReference type="Proteomes" id="UP000789405"/>
    </source>
</evidence>
<dbReference type="OrthoDB" id="5973539at2759"/>
<evidence type="ECO:0000256" key="1">
    <source>
        <dbReference type="ARBA" id="ARBA00022793"/>
    </source>
</evidence>
<keyword evidence="2" id="KW-0456">Lyase</keyword>
<dbReference type="GO" id="GO:0008654">
    <property type="term" value="P:phospholipid biosynthetic process"/>
    <property type="evidence" value="ECO:0007669"/>
    <property type="project" value="InterPro"/>
</dbReference>
<dbReference type="InterPro" id="IPR003817">
    <property type="entry name" value="PS_Dcarbxylase"/>
</dbReference>
<dbReference type="PANTHER" id="PTHR10067:SF17">
    <property type="entry name" value="PHOSPHATIDYLSERINE DECARBOXYLASE PROENZYME 2"/>
    <property type="match status" value="1"/>
</dbReference>
<dbReference type="Proteomes" id="UP000789405">
    <property type="component" value="Unassembled WGS sequence"/>
</dbReference>
<evidence type="ECO:0000313" key="3">
    <source>
        <dbReference type="EMBL" id="CAG8659344.1"/>
    </source>
</evidence>
<dbReference type="GO" id="GO:0004609">
    <property type="term" value="F:phosphatidylserine decarboxylase activity"/>
    <property type="evidence" value="ECO:0007669"/>
    <property type="project" value="InterPro"/>
</dbReference>
<keyword evidence="4" id="KW-1185">Reference proteome</keyword>
<dbReference type="AlphaFoldDB" id="A0A9N9H9T8"/>
<comment type="caution">
    <text evidence="3">The sequence shown here is derived from an EMBL/GenBank/DDBJ whole genome shotgun (WGS) entry which is preliminary data.</text>
</comment>
<proteinExistence type="predicted"/>
<dbReference type="PANTHER" id="PTHR10067">
    <property type="entry name" value="PHOSPHATIDYLSERINE DECARBOXYLASE"/>
    <property type="match status" value="1"/>
</dbReference>